<keyword evidence="6" id="KW-1185">Reference proteome</keyword>
<dbReference type="Gene3D" id="2.20.110.10">
    <property type="entry name" value="Histone H3 K4-specific methyltransferase SET7/9 N-terminal domain"/>
    <property type="match status" value="3"/>
</dbReference>
<dbReference type="GO" id="GO:0001669">
    <property type="term" value="C:acrosomal vesicle"/>
    <property type="evidence" value="ECO:0007669"/>
    <property type="project" value="UniProtKB-SubCell"/>
</dbReference>
<evidence type="ECO:0000256" key="2">
    <source>
        <dbReference type="ARBA" id="ARBA00022737"/>
    </source>
</evidence>
<evidence type="ECO:0000313" key="6">
    <source>
        <dbReference type="Proteomes" id="UP000095280"/>
    </source>
</evidence>
<comment type="function">
    <text evidence="5">Assembles a suppression complex (suppresome) by tethering SIRT1 and MDM2 to regulate composite modifications of p53/TP53. Confers both deacetylation-mediated functional inactivation, by SIRT1, and ubiquitination-dependent degradation, by MDM2, of p53/TP53, promoting a proliferative and cell survival behaviors. May play a role in the regulation of spermatogenesis.</text>
</comment>
<dbReference type="AlphaFoldDB" id="A0A1I8GUW3"/>
<keyword evidence="3" id="KW-0968">Cytoplasmic vesicle</keyword>
<accession>A0A1I8GUW3</accession>
<evidence type="ECO:0000256" key="3">
    <source>
        <dbReference type="ARBA" id="ARBA00023329"/>
    </source>
</evidence>
<evidence type="ECO:0000256" key="4">
    <source>
        <dbReference type="ARBA" id="ARBA00039854"/>
    </source>
</evidence>
<evidence type="ECO:0000256" key="5">
    <source>
        <dbReference type="ARBA" id="ARBA00045851"/>
    </source>
</evidence>
<dbReference type="Pfam" id="PF02493">
    <property type="entry name" value="MORN"/>
    <property type="match status" value="6"/>
</dbReference>
<dbReference type="SMART" id="SM00698">
    <property type="entry name" value="MORN"/>
    <property type="match status" value="6"/>
</dbReference>
<reference evidence="7" key="1">
    <citation type="submission" date="2016-11" db="UniProtKB">
        <authorList>
            <consortium name="WormBaseParasite"/>
        </authorList>
    </citation>
    <scope>IDENTIFICATION</scope>
</reference>
<dbReference type="Proteomes" id="UP000095280">
    <property type="component" value="Unplaced"/>
</dbReference>
<dbReference type="PANTHER" id="PTHR46511">
    <property type="entry name" value="MORN REPEAT-CONTAINING PROTEIN 3"/>
    <property type="match status" value="1"/>
</dbReference>
<name>A0A1I8GUW3_9PLAT</name>
<dbReference type="InterPro" id="IPR052472">
    <property type="entry name" value="MORN3"/>
</dbReference>
<dbReference type="WBParaSite" id="maker-uti_cns_0003206-snap-gene-0.5-mRNA-1">
    <property type="protein sequence ID" value="maker-uti_cns_0003206-snap-gene-0.5-mRNA-1"/>
    <property type="gene ID" value="maker-uti_cns_0003206-snap-gene-0.5"/>
</dbReference>
<evidence type="ECO:0000256" key="1">
    <source>
        <dbReference type="ARBA" id="ARBA00004218"/>
    </source>
</evidence>
<proteinExistence type="predicted"/>
<keyword evidence="2" id="KW-0677">Repeat</keyword>
<protein>
    <recommendedName>
        <fullName evidence="4">MORN repeat-containing protein 3</fullName>
    </recommendedName>
</protein>
<dbReference type="PANTHER" id="PTHR46511:SF1">
    <property type="entry name" value="MORN REPEAT-CONTAINING PROTEIN 3"/>
    <property type="match status" value="1"/>
</dbReference>
<organism evidence="6 7">
    <name type="scientific">Macrostomum lignano</name>
    <dbReference type="NCBI Taxonomy" id="282301"/>
    <lineage>
        <taxon>Eukaryota</taxon>
        <taxon>Metazoa</taxon>
        <taxon>Spiralia</taxon>
        <taxon>Lophotrochozoa</taxon>
        <taxon>Platyhelminthes</taxon>
        <taxon>Rhabditophora</taxon>
        <taxon>Macrostomorpha</taxon>
        <taxon>Macrostomida</taxon>
        <taxon>Macrostomidae</taxon>
        <taxon>Macrostomum</taxon>
    </lineage>
</organism>
<dbReference type="SUPFAM" id="SSF82185">
    <property type="entry name" value="Histone H3 K4-specific methyltransferase SET7/9 N-terminal domain"/>
    <property type="match status" value="2"/>
</dbReference>
<comment type="subcellular location">
    <subcellularLocation>
        <location evidence="1">Cytoplasmic vesicle</location>
        <location evidence="1">Secretory vesicle</location>
        <location evidence="1">Acrosome</location>
    </subcellularLocation>
</comment>
<dbReference type="InterPro" id="IPR003409">
    <property type="entry name" value="MORN"/>
</dbReference>
<sequence length="255" mass="29577">HYIYLHFQANSSRNNRQGMPHRRDIQSEPLWKEWDRKADKAGLRNTIYSVRGDEYTGEWEANKKQGRGTQVWKGTGAMYEGDWRDGRRCGFGVYSVPLPNGAGYKKQYSGGWKADKRHGYGENWYGENEYYEGEFYADKRSGWGRMYYADGSVYEGEWLNDQRCGQGMLRLPNENRYEGEWRDDKKNGPGKFYYLSTGQIYEGVWKDDVAKCGAMSDFGREEAANPTQYPISEIKLADPQKVLEDAAETFCPEDD</sequence>
<evidence type="ECO:0000313" key="7">
    <source>
        <dbReference type="WBParaSite" id="maker-uti_cns_0003206-snap-gene-0.5-mRNA-1"/>
    </source>
</evidence>